<dbReference type="PANTHER" id="PTHR22870:SF469">
    <property type="entry name" value="CHROMATIN REGULATOR PHD FAMILY-RELATED"/>
    <property type="match status" value="1"/>
</dbReference>
<evidence type="ECO:0000313" key="3">
    <source>
        <dbReference type="EMBL" id="KAI5395005.1"/>
    </source>
</evidence>
<dbReference type="SUPFAM" id="SSF52540">
    <property type="entry name" value="P-loop containing nucleoside triphosphate hydrolases"/>
    <property type="match status" value="1"/>
</dbReference>
<dbReference type="AlphaFoldDB" id="A0A9D4W464"/>
<dbReference type="SUPFAM" id="SSF50985">
    <property type="entry name" value="RCC1/BLIP-II"/>
    <property type="match status" value="1"/>
</dbReference>
<evidence type="ECO:0000313" key="5">
    <source>
        <dbReference type="Proteomes" id="UP001058974"/>
    </source>
</evidence>
<feature type="repeat" description="RCC1" evidence="2">
    <location>
        <begin position="73"/>
        <end position="124"/>
    </location>
</feature>
<keyword evidence="1" id="KW-0677">Repeat</keyword>
<dbReference type="EMBL" id="JAMSHJ010000006">
    <property type="protein sequence ID" value="KAI5395005.1"/>
    <property type="molecule type" value="Genomic_DNA"/>
</dbReference>
<feature type="repeat" description="RCC1" evidence="2">
    <location>
        <begin position="18"/>
        <end position="72"/>
    </location>
</feature>
<dbReference type="PROSITE" id="PS50012">
    <property type="entry name" value="RCC1_3"/>
    <property type="match status" value="2"/>
</dbReference>
<dbReference type="Gene3D" id="2.130.10.30">
    <property type="entry name" value="Regulator of chromosome condensation 1/beta-lactamase-inhibitor protein II"/>
    <property type="match status" value="1"/>
</dbReference>
<comment type="caution">
    <text evidence="4">The sequence shown here is derived from an EMBL/GenBank/DDBJ whole genome shotgun (WGS) entry which is preliminary data.</text>
</comment>
<dbReference type="PANTHER" id="PTHR22870">
    <property type="entry name" value="REGULATOR OF CHROMOSOME CONDENSATION"/>
    <property type="match status" value="1"/>
</dbReference>
<evidence type="ECO:0000256" key="1">
    <source>
        <dbReference type="ARBA" id="ARBA00022737"/>
    </source>
</evidence>
<dbReference type="Gene3D" id="3.40.50.300">
    <property type="entry name" value="P-loop containing nucleotide triphosphate hydrolases"/>
    <property type="match status" value="1"/>
</dbReference>
<organism evidence="4 5">
    <name type="scientific">Pisum sativum</name>
    <name type="common">Garden pea</name>
    <name type="synonym">Lathyrus oleraceus</name>
    <dbReference type="NCBI Taxonomy" id="3888"/>
    <lineage>
        <taxon>Eukaryota</taxon>
        <taxon>Viridiplantae</taxon>
        <taxon>Streptophyta</taxon>
        <taxon>Embryophyta</taxon>
        <taxon>Tracheophyta</taxon>
        <taxon>Spermatophyta</taxon>
        <taxon>Magnoliopsida</taxon>
        <taxon>eudicotyledons</taxon>
        <taxon>Gunneridae</taxon>
        <taxon>Pentapetalae</taxon>
        <taxon>rosids</taxon>
        <taxon>fabids</taxon>
        <taxon>Fabales</taxon>
        <taxon>Fabaceae</taxon>
        <taxon>Papilionoideae</taxon>
        <taxon>50 kb inversion clade</taxon>
        <taxon>NPAAA clade</taxon>
        <taxon>Hologalegina</taxon>
        <taxon>IRL clade</taxon>
        <taxon>Fabeae</taxon>
        <taxon>Lathyrus</taxon>
    </lineage>
</organism>
<reference evidence="4 5" key="1">
    <citation type="journal article" date="2022" name="Nat. Genet.">
        <title>Improved pea reference genome and pan-genome highlight genomic features and evolutionary characteristics.</title>
        <authorList>
            <person name="Yang T."/>
            <person name="Liu R."/>
            <person name="Luo Y."/>
            <person name="Hu S."/>
            <person name="Wang D."/>
            <person name="Wang C."/>
            <person name="Pandey M.K."/>
            <person name="Ge S."/>
            <person name="Xu Q."/>
            <person name="Li N."/>
            <person name="Li G."/>
            <person name="Huang Y."/>
            <person name="Saxena R.K."/>
            <person name="Ji Y."/>
            <person name="Li M."/>
            <person name="Yan X."/>
            <person name="He Y."/>
            <person name="Liu Y."/>
            <person name="Wang X."/>
            <person name="Xiang C."/>
            <person name="Varshney R.K."/>
            <person name="Ding H."/>
            <person name="Gao S."/>
            <person name="Zong X."/>
        </authorList>
    </citation>
    <scope>NUCLEOTIDE SEQUENCE [LARGE SCALE GENOMIC DNA]</scope>
    <source>
        <strain evidence="4 5">cv. Zhongwan 6</strain>
    </source>
</reference>
<evidence type="ECO:0000256" key="2">
    <source>
        <dbReference type="PROSITE-ProRule" id="PRU00235"/>
    </source>
</evidence>
<gene>
    <name evidence="3" type="ORF">KIW84_061565</name>
    <name evidence="4" type="ORF">KIW84_061566</name>
</gene>
<dbReference type="InterPro" id="IPR051210">
    <property type="entry name" value="Ub_ligase/GEF_domain"/>
</dbReference>
<evidence type="ECO:0000313" key="4">
    <source>
        <dbReference type="EMBL" id="KAI5395006.1"/>
    </source>
</evidence>
<keyword evidence="5" id="KW-1185">Reference proteome</keyword>
<dbReference type="Proteomes" id="UP001058974">
    <property type="component" value="Chromosome 6"/>
</dbReference>
<dbReference type="Gramene" id="Psat06G0156500-T1">
    <property type="protein sequence ID" value="KAI5395005.1"/>
    <property type="gene ID" value="KIW84_061565"/>
</dbReference>
<name>A0A9D4W464_PEA</name>
<accession>A0A9D4W464</accession>
<sequence>MDIVACGDFHTCAVSKSEEFFTWGDGTHNVGLLGHGNKASHWIPKSVNGFLDGLQVVFVACGTRHSALATSNGKLFTFGDGTFGVLGHGDQESVLYPKEVQQLGGLRTIKVACGVWHTAAFVDVVFQSGSNVSSWKLFTWGGNIEMYGILDDVASGPIEAQISINSTMVGVETSTEGRDFCYFGFKTVRPPLLSLEAKENIMLIVTRRTTRHDKIPKYNKGAKKPTVGDFTNSKFPRNDTRLCALCSLDYLHERRNSKGHQKTQYLIQKFQIQFQNVLILTIDKTVQKGLKNGSQNEESMVVANLKELVLSKVLVEVLEEVVDFVPSEIRCVVIPTILEGKSLLLSSPSQPDRTLAYLLPFIQLLRRDREFGLNSKHPGAVALYASEEKVEQCQCSKIYHPQCRVKVYKESCFIR</sequence>
<dbReference type="EMBL" id="JAMSHJ010000006">
    <property type="protein sequence ID" value="KAI5395006.1"/>
    <property type="molecule type" value="Genomic_DNA"/>
</dbReference>
<dbReference type="InterPro" id="IPR027417">
    <property type="entry name" value="P-loop_NTPase"/>
</dbReference>
<dbReference type="Gramene" id="Psat06G0156600-T1">
    <property type="protein sequence ID" value="KAI5395006.1"/>
    <property type="gene ID" value="KIW84_061566"/>
</dbReference>
<dbReference type="InterPro" id="IPR009091">
    <property type="entry name" value="RCC1/BLIP-II"/>
</dbReference>
<dbReference type="InterPro" id="IPR000408">
    <property type="entry name" value="Reg_chr_condens"/>
</dbReference>
<protein>
    <submittedName>
        <fullName evidence="4">Uncharacterized protein</fullName>
    </submittedName>
</protein>
<dbReference type="Pfam" id="PF00415">
    <property type="entry name" value="RCC1"/>
    <property type="match status" value="2"/>
</dbReference>
<proteinExistence type="predicted"/>